<feature type="transmembrane region" description="Helical" evidence="1">
    <location>
        <begin position="245"/>
        <end position="265"/>
    </location>
</feature>
<feature type="transmembrane region" description="Helical" evidence="1">
    <location>
        <begin position="12"/>
        <end position="32"/>
    </location>
</feature>
<reference evidence="2" key="1">
    <citation type="submission" date="2022-07" db="EMBL/GenBank/DDBJ databases">
        <title>Phylogenomic reconstructions and comparative analyses of Kickxellomycotina fungi.</title>
        <authorList>
            <person name="Reynolds N.K."/>
            <person name="Stajich J.E."/>
            <person name="Barry K."/>
            <person name="Grigoriev I.V."/>
            <person name="Crous P."/>
            <person name="Smith M.E."/>
        </authorList>
    </citation>
    <scope>NUCLEOTIDE SEQUENCE</scope>
    <source>
        <strain evidence="2">NBRC 105413</strain>
    </source>
</reference>
<protein>
    <submittedName>
        <fullName evidence="2">Uncharacterized protein</fullName>
    </submittedName>
</protein>
<evidence type="ECO:0000256" key="1">
    <source>
        <dbReference type="SAM" id="Phobius"/>
    </source>
</evidence>
<accession>A0A9W7XJF8</accession>
<organism evidence="2 3">
    <name type="scientific">Coemansia asiatica</name>
    <dbReference type="NCBI Taxonomy" id="1052880"/>
    <lineage>
        <taxon>Eukaryota</taxon>
        <taxon>Fungi</taxon>
        <taxon>Fungi incertae sedis</taxon>
        <taxon>Zoopagomycota</taxon>
        <taxon>Kickxellomycotina</taxon>
        <taxon>Kickxellomycetes</taxon>
        <taxon>Kickxellales</taxon>
        <taxon>Kickxellaceae</taxon>
        <taxon>Coemansia</taxon>
    </lineage>
</organism>
<keyword evidence="1" id="KW-0472">Membrane</keyword>
<sequence>MINQTTHGLRFILWLSMFSTLFFIFLTFCISLQLHLSTLTNVRIGTYMRLEKFYVVASLLVAVVLPAIAVSQMQGIYWVPFMHAFNWPASSWKRRLVLWMCHYLWIILTIVYCALVSLFLSLRILAMWKDSVEVFVKPRMPEKWDWSKLTESSRPSNETISTFHEQDASQLVPQKSPMPQSAGTLVGQRISFEPIKVTGHGDNMAGVAGHGYLVTLMSSDQQSGRPVAVRSYVDKKRFLRSIQRLAFYPIIPILSLLGLVAMNMTEEPSKGLYIYGTVMSTTGGLLNLFVFLLNPALPDIWKEAALETF</sequence>
<name>A0A9W7XJF8_9FUNG</name>
<keyword evidence="1" id="KW-1133">Transmembrane helix</keyword>
<feature type="transmembrane region" description="Helical" evidence="1">
    <location>
        <begin position="271"/>
        <end position="293"/>
    </location>
</feature>
<keyword evidence="3" id="KW-1185">Reference proteome</keyword>
<dbReference type="EMBL" id="JANBOH010000160">
    <property type="protein sequence ID" value="KAJ1644508.1"/>
    <property type="molecule type" value="Genomic_DNA"/>
</dbReference>
<feature type="transmembrane region" description="Helical" evidence="1">
    <location>
        <begin position="97"/>
        <end position="120"/>
    </location>
</feature>
<feature type="transmembrane region" description="Helical" evidence="1">
    <location>
        <begin position="53"/>
        <end position="77"/>
    </location>
</feature>
<gene>
    <name evidence="2" type="ORF">LPJ64_003816</name>
</gene>
<proteinExistence type="predicted"/>
<comment type="caution">
    <text evidence="2">The sequence shown here is derived from an EMBL/GenBank/DDBJ whole genome shotgun (WGS) entry which is preliminary data.</text>
</comment>
<dbReference type="AlphaFoldDB" id="A0A9W7XJF8"/>
<dbReference type="Proteomes" id="UP001145021">
    <property type="component" value="Unassembled WGS sequence"/>
</dbReference>
<evidence type="ECO:0000313" key="3">
    <source>
        <dbReference type="Proteomes" id="UP001145021"/>
    </source>
</evidence>
<evidence type="ECO:0000313" key="2">
    <source>
        <dbReference type="EMBL" id="KAJ1644508.1"/>
    </source>
</evidence>
<keyword evidence="1" id="KW-0812">Transmembrane</keyword>